<name>A0A3G1KUW1_FORW1</name>
<dbReference type="Proteomes" id="UP000323521">
    <property type="component" value="Chromosome"/>
</dbReference>
<evidence type="ECO:0000256" key="5">
    <source>
        <dbReference type="ARBA" id="ARBA00023274"/>
    </source>
</evidence>
<dbReference type="OrthoDB" id="9812702at2"/>
<keyword evidence="4 8" id="KW-0689">Ribosomal protein</keyword>
<comment type="function">
    <text evidence="6 8">Binds together with bS18 to 16S ribosomal RNA.</text>
</comment>
<dbReference type="AlphaFoldDB" id="A0A3G1KUW1"/>
<keyword evidence="5 8" id="KW-0687">Ribonucleoprotein</keyword>
<dbReference type="InterPro" id="IPR020815">
    <property type="entry name" value="Ribosomal_bS6_CS"/>
</dbReference>
<dbReference type="RefSeq" id="WP_148135520.1">
    <property type="nucleotide sequence ID" value="NZ_CP017634.1"/>
</dbReference>
<dbReference type="PROSITE" id="PS01048">
    <property type="entry name" value="RIBOSOMAL_S6"/>
    <property type="match status" value="1"/>
</dbReference>
<evidence type="ECO:0000256" key="1">
    <source>
        <dbReference type="ARBA" id="ARBA00009512"/>
    </source>
</evidence>
<evidence type="ECO:0000256" key="3">
    <source>
        <dbReference type="ARBA" id="ARBA00022884"/>
    </source>
</evidence>
<evidence type="ECO:0000256" key="8">
    <source>
        <dbReference type="HAMAP-Rule" id="MF_00360"/>
    </source>
</evidence>
<dbReference type="GO" id="GO:0003735">
    <property type="term" value="F:structural constituent of ribosome"/>
    <property type="evidence" value="ECO:0007669"/>
    <property type="project" value="InterPro"/>
</dbReference>
<dbReference type="EMBL" id="CP017634">
    <property type="protein sequence ID" value="ATW26232.1"/>
    <property type="molecule type" value="Genomic_DNA"/>
</dbReference>
<dbReference type="GO" id="GO:1990904">
    <property type="term" value="C:ribonucleoprotein complex"/>
    <property type="evidence" value="ECO:0007669"/>
    <property type="project" value="UniProtKB-KW"/>
</dbReference>
<dbReference type="KEGG" id="fwa:DCMF_16995"/>
<dbReference type="FunFam" id="3.30.70.60:FF:000002">
    <property type="entry name" value="30S ribosomal protein S6"/>
    <property type="match status" value="1"/>
</dbReference>
<dbReference type="InterPro" id="IPR035980">
    <property type="entry name" value="Ribosomal_bS6_sf"/>
</dbReference>
<dbReference type="SUPFAM" id="SSF54995">
    <property type="entry name" value="Ribosomal protein S6"/>
    <property type="match status" value="1"/>
</dbReference>
<dbReference type="InterPro" id="IPR000529">
    <property type="entry name" value="Ribosomal_bS6"/>
</dbReference>
<dbReference type="GO" id="GO:0006412">
    <property type="term" value="P:translation"/>
    <property type="evidence" value="ECO:0007669"/>
    <property type="project" value="UniProtKB-UniRule"/>
</dbReference>
<evidence type="ECO:0000313" key="9">
    <source>
        <dbReference type="EMBL" id="ATW26232.1"/>
    </source>
</evidence>
<dbReference type="NCBIfam" id="TIGR00166">
    <property type="entry name" value="S6"/>
    <property type="match status" value="1"/>
</dbReference>
<keyword evidence="3 8" id="KW-0694">RNA-binding</keyword>
<dbReference type="HAMAP" id="MF_00360">
    <property type="entry name" value="Ribosomal_bS6"/>
    <property type="match status" value="1"/>
</dbReference>
<evidence type="ECO:0000256" key="4">
    <source>
        <dbReference type="ARBA" id="ARBA00022980"/>
    </source>
</evidence>
<evidence type="ECO:0000256" key="2">
    <source>
        <dbReference type="ARBA" id="ARBA00022730"/>
    </source>
</evidence>
<protein>
    <recommendedName>
        <fullName evidence="7 8">Small ribosomal subunit protein bS6</fullName>
    </recommendedName>
</protein>
<comment type="similarity">
    <text evidence="1 8">Belongs to the bacterial ribosomal protein bS6 family.</text>
</comment>
<dbReference type="InterPro" id="IPR014717">
    <property type="entry name" value="Transl_elong_EF1B/ribsomal_bS6"/>
</dbReference>
<dbReference type="PANTHER" id="PTHR21011">
    <property type="entry name" value="MITOCHONDRIAL 28S RIBOSOMAL PROTEIN S6"/>
    <property type="match status" value="1"/>
</dbReference>
<keyword evidence="10" id="KW-1185">Reference proteome</keyword>
<dbReference type="InterPro" id="IPR020814">
    <property type="entry name" value="Ribosomal_S6_plastid/chlpt"/>
</dbReference>
<dbReference type="PANTHER" id="PTHR21011:SF1">
    <property type="entry name" value="SMALL RIBOSOMAL SUBUNIT PROTEIN BS6M"/>
    <property type="match status" value="1"/>
</dbReference>
<gene>
    <name evidence="8" type="primary">rpsF</name>
    <name evidence="9" type="ORF">DCMF_16995</name>
</gene>
<organism evidence="9 10">
    <name type="scientific">Formimonas warabiya</name>
    <dbReference type="NCBI Taxonomy" id="1761012"/>
    <lineage>
        <taxon>Bacteria</taxon>
        <taxon>Bacillati</taxon>
        <taxon>Bacillota</taxon>
        <taxon>Clostridia</taxon>
        <taxon>Eubacteriales</taxon>
        <taxon>Peptococcaceae</taxon>
        <taxon>Candidatus Formimonas</taxon>
    </lineage>
</organism>
<dbReference type="Pfam" id="PF01250">
    <property type="entry name" value="Ribosomal_S6"/>
    <property type="match status" value="1"/>
</dbReference>
<dbReference type="GO" id="GO:0070181">
    <property type="term" value="F:small ribosomal subunit rRNA binding"/>
    <property type="evidence" value="ECO:0007669"/>
    <property type="project" value="TreeGrafter"/>
</dbReference>
<accession>A0A3G1KUW1</accession>
<dbReference type="Gene3D" id="3.30.70.60">
    <property type="match status" value="1"/>
</dbReference>
<sequence>MRAYEAMYIIRPDFDEEKVQATMEKYSSLIQNNGGELVKVDLWGKRRLAYEINKLREGFYVLAKFNGAPETPAELERNFKISDDVIRYLIVKEGE</sequence>
<proteinExistence type="inferred from homology"/>
<keyword evidence="2 8" id="KW-0699">rRNA-binding</keyword>
<dbReference type="CDD" id="cd00473">
    <property type="entry name" value="bS6"/>
    <property type="match status" value="1"/>
</dbReference>
<evidence type="ECO:0000256" key="6">
    <source>
        <dbReference type="ARBA" id="ARBA00035104"/>
    </source>
</evidence>
<dbReference type="GO" id="GO:0005737">
    <property type="term" value="C:cytoplasm"/>
    <property type="evidence" value="ECO:0007669"/>
    <property type="project" value="UniProtKB-ARBA"/>
</dbReference>
<dbReference type="GO" id="GO:0005840">
    <property type="term" value="C:ribosome"/>
    <property type="evidence" value="ECO:0007669"/>
    <property type="project" value="UniProtKB-KW"/>
</dbReference>
<evidence type="ECO:0000256" key="7">
    <source>
        <dbReference type="ARBA" id="ARBA00035294"/>
    </source>
</evidence>
<evidence type="ECO:0000313" key="10">
    <source>
        <dbReference type="Proteomes" id="UP000323521"/>
    </source>
</evidence>
<reference evidence="9 10" key="1">
    <citation type="submission" date="2016-10" db="EMBL/GenBank/DDBJ databases">
        <title>Complete Genome Sequence of Peptococcaceae strain DCMF.</title>
        <authorList>
            <person name="Edwards R.J."/>
            <person name="Holland S.I."/>
            <person name="Deshpande N.P."/>
            <person name="Wong Y.K."/>
            <person name="Ertan H."/>
            <person name="Manefield M."/>
            <person name="Russell T.L."/>
            <person name="Lee M.J."/>
        </authorList>
    </citation>
    <scope>NUCLEOTIDE SEQUENCE [LARGE SCALE GENOMIC DNA]</scope>
    <source>
        <strain evidence="9 10">DCMF</strain>
    </source>
</reference>